<dbReference type="PANTHER" id="PTHR14387">
    <property type="entry name" value="THADA/DEATH RECEPTOR INTERACTING PROTEIN"/>
    <property type="match status" value="1"/>
</dbReference>
<keyword evidence="2" id="KW-1185">Reference proteome</keyword>
<evidence type="ECO:0000313" key="1">
    <source>
        <dbReference type="EMBL" id="WKA11937.1"/>
    </source>
</evidence>
<dbReference type="Proteomes" id="UP001227230">
    <property type="component" value="Chromosome 19"/>
</dbReference>
<dbReference type="PANTHER" id="PTHR14387:SF0">
    <property type="entry name" value="DUF2428 DOMAIN-CONTAINING PROTEIN"/>
    <property type="match status" value="1"/>
</dbReference>
<proteinExistence type="predicted"/>
<gene>
    <name evidence="1" type="ORF">VitviT2T_029384</name>
</gene>
<sequence length="130" mass="14711">MKKDYLYAKFCCSHMENLIVSKPLANLYDKAWLNEFLQHWRMRFCQQLVSFANGHVGKYQEVNWVGSMGNYKDVFLPLYANMLGFHAVSNCVFIRGGITNGGSLLSDVIKPGETVDSFLMDGGFQAAFHA</sequence>
<reference evidence="1 2" key="1">
    <citation type="journal article" date="2023" name="Hortic Res">
        <title>The complete reference genome for grapevine (Vitis vinifera L.) genetics and breeding.</title>
        <authorList>
            <person name="Shi X."/>
            <person name="Cao S."/>
            <person name="Wang X."/>
            <person name="Huang S."/>
            <person name="Wang Y."/>
            <person name="Liu Z."/>
            <person name="Liu W."/>
            <person name="Leng X."/>
            <person name="Peng Y."/>
            <person name="Wang N."/>
            <person name="Wang Y."/>
            <person name="Ma Z."/>
            <person name="Xu X."/>
            <person name="Zhang F."/>
            <person name="Xue H."/>
            <person name="Zhong H."/>
            <person name="Wang Y."/>
            <person name="Zhang K."/>
            <person name="Velt A."/>
            <person name="Avia K."/>
            <person name="Holtgrawe D."/>
            <person name="Grimplet J."/>
            <person name="Matus J.T."/>
            <person name="Ware D."/>
            <person name="Wu X."/>
            <person name="Wang H."/>
            <person name="Liu C."/>
            <person name="Fang Y."/>
            <person name="Rustenholz C."/>
            <person name="Cheng Z."/>
            <person name="Xiao H."/>
            <person name="Zhou Y."/>
        </authorList>
    </citation>
    <scope>NUCLEOTIDE SEQUENCE [LARGE SCALE GENOMIC DNA]</scope>
    <source>
        <strain evidence="2">cv. Pinot noir / PN40024</strain>
        <tissue evidence="1">Leaf</tissue>
    </source>
</reference>
<accession>A0ABY9DX61</accession>
<organism evidence="1 2">
    <name type="scientific">Vitis vinifera</name>
    <name type="common">Grape</name>
    <dbReference type="NCBI Taxonomy" id="29760"/>
    <lineage>
        <taxon>Eukaryota</taxon>
        <taxon>Viridiplantae</taxon>
        <taxon>Streptophyta</taxon>
        <taxon>Embryophyta</taxon>
        <taxon>Tracheophyta</taxon>
        <taxon>Spermatophyta</taxon>
        <taxon>Magnoliopsida</taxon>
        <taxon>eudicotyledons</taxon>
        <taxon>Gunneridae</taxon>
        <taxon>Pentapetalae</taxon>
        <taxon>rosids</taxon>
        <taxon>Vitales</taxon>
        <taxon>Vitaceae</taxon>
        <taxon>Viteae</taxon>
        <taxon>Vitis</taxon>
    </lineage>
</organism>
<name>A0ABY9DX61_VITVI</name>
<dbReference type="InterPro" id="IPR051954">
    <property type="entry name" value="tRNA_methyltransferase_THADA"/>
</dbReference>
<dbReference type="EMBL" id="CP126666">
    <property type="protein sequence ID" value="WKA11937.1"/>
    <property type="molecule type" value="Genomic_DNA"/>
</dbReference>
<protein>
    <submittedName>
        <fullName evidence="1">Uncharacterized protein</fullName>
    </submittedName>
</protein>
<evidence type="ECO:0000313" key="2">
    <source>
        <dbReference type="Proteomes" id="UP001227230"/>
    </source>
</evidence>